<reference evidence="2" key="1">
    <citation type="submission" date="2020-03" db="EMBL/GenBank/DDBJ databases">
        <authorList>
            <person name="Weist P."/>
        </authorList>
    </citation>
    <scope>NUCLEOTIDE SEQUENCE</scope>
</reference>
<feature type="region of interest" description="Disordered" evidence="1">
    <location>
        <begin position="1"/>
        <end position="117"/>
    </location>
</feature>
<feature type="compositionally biased region" description="Basic and acidic residues" evidence="1">
    <location>
        <begin position="45"/>
        <end position="67"/>
    </location>
</feature>
<accession>A0A9N7UU43</accession>
<sequence length="158" mass="16736">MCLVADAGYMEGQQGGESWRRKEESGGGGGGGGWQEQKSGGEVGGVRKERRGLCAEGPEPRASHPEDLCSLAGWIQKTQREIGERENDRKGGREEEKKTGGMGGKSPWESERTRGRDSMGGLGLIVPLLSLLHVASKGAPAASANFRLARTCELLGAN</sequence>
<dbReference type="Proteomes" id="UP001153269">
    <property type="component" value="Unassembled WGS sequence"/>
</dbReference>
<dbReference type="AlphaFoldDB" id="A0A9N7UU43"/>
<evidence type="ECO:0000313" key="2">
    <source>
        <dbReference type="EMBL" id="CAB1436425.1"/>
    </source>
</evidence>
<evidence type="ECO:0000313" key="3">
    <source>
        <dbReference type="Proteomes" id="UP001153269"/>
    </source>
</evidence>
<comment type="caution">
    <text evidence="2">The sequence shown here is derived from an EMBL/GenBank/DDBJ whole genome shotgun (WGS) entry which is preliminary data.</text>
</comment>
<feature type="compositionally biased region" description="Basic and acidic residues" evidence="1">
    <location>
        <begin position="78"/>
        <end position="99"/>
    </location>
</feature>
<name>A0A9N7UU43_PLEPL</name>
<organism evidence="2 3">
    <name type="scientific">Pleuronectes platessa</name>
    <name type="common">European plaice</name>
    <dbReference type="NCBI Taxonomy" id="8262"/>
    <lineage>
        <taxon>Eukaryota</taxon>
        <taxon>Metazoa</taxon>
        <taxon>Chordata</taxon>
        <taxon>Craniata</taxon>
        <taxon>Vertebrata</taxon>
        <taxon>Euteleostomi</taxon>
        <taxon>Actinopterygii</taxon>
        <taxon>Neopterygii</taxon>
        <taxon>Teleostei</taxon>
        <taxon>Neoteleostei</taxon>
        <taxon>Acanthomorphata</taxon>
        <taxon>Carangaria</taxon>
        <taxon>Pleuronectiformes</taxon>
        <taxon>Pleuronectoidei</taxon>
        <taxon>Pleuronectidae</taxon>
        <taxon>Pleuronectes</taxon>
    </lineage>
</organism>
<gene>
    <name evidence="2" type="ORF">PLEPLA_LOCUS24458</name>
</gene>
<protein>
    <submittedName>
        <fullName evidence="2">Uncharacterized protein</fullName>
    </submittedName>
</protein>
<keyword evidence="3" id="KW-1185">Reference proteome</keyword>
<dbReference type="EMBL" id="CADEAL010001890">
    <property type="protein sequence ID" value="CAB1436425.1"/>
    <property type="molecule type" value="Genomic_DNA"/>
</dbReference>
<feature type="compositionally biased region" description="Basic and acidic residues" evidence="1">
    <location>
        <begin position="108"/>
        <end position="117"/>
    </location>
</feature>
<evidence type="ECO:0000256" key="1">
    <source>
        <dbReference type="SAM" id="MobiDB-lite"/>
    </source>
</evidence>
<proteinExistence type="predicted"/>